<dbReference type="InterPro" id="IPR048979">
    <property type="entry name" value="AP5B1_middle"/>
</dbReference>
<feature type="domain" description="AP-5 complex subunit beta-1 beta-barrel" evidence="7">
    <location>
        <begin position="737"/>
        <end position="807"/>
    </location>
</feature>
<protein>
    <recommendedName>
        <fullName evidence="1">AP-5 complex subunit beta-1</fullName>
    </recommendedName>
    <alternativeName>
        <fullName evidence="4">Adaptor-related protein complex 5 beta subunit</fullName>
    </alternativeName>
</protein>
<evidence type="ECO:0000259" key="8">
    <source>
        <dbReference type="Pfam" id="PF21590"/>
    </source>
</evidence>
<gene>
    <name evidence="9" type="ORF">scyTo_0005801</name>
</gene>
<evidence type="ECO:0000256" key="3">
    <source>
        <dbReference type="ARBA" id="ARBA00022927"/>
    </source>
</evidence>
<name>A0A401PCV4_SCYTO</name>
<dbReference type="OrthoDB" id="646197at2759"/>
<evidence type="ECO:0000313" key="9">
    <source>
        <dbReference type="EMBL" id="GCB70952.1"/>
    </source>
</evidence>
<accession>A0A401PCV4</accession>
<dbReference type="InterPro" id="IPR048981">
    <property type="entry name" value="AP5B1_C"/>
</dbReference>
<feature type="domain" description="AP-5 complex subunit beta-1 N-terminal" evidence="5">
    <location>
        <begin position="41"/>
        <end position="111"/>
    </location>
</feature>
<dbReference type="PANTHER" id="PTHR34033">
    <property type="entry name" value="AP-5 COMPLEX SUBUNIT BETA-1"/>
    <property type="match status" value="1"/>
</dbReference>
<feature type="domain" description="AP5B1 middle" evidence="6">
    <location>
        <begin position="256"/>
        <end position="633"/>
    </location>
</feature>
<reference evidence="9 10" key="1">
    <citation type="journal article" date="2018" name="Nat. Ecol. Evol.">
        <title>Shark genomes provide insights into elasmobranch evolution and the origin of vertebrates.</title>
        <authorList>
            <person name="Hara Y"/>
            <person name="Yamaguchi K"/>
            <person name="Onimaru K"/>
            <person name="Kadota M"/>
            <person name="Koyanagi M"/>
            <person name="Keeley SD"/>
            <person name="Tatsumi K"/>
            <person name="Tanaka K"/>
            <person name="Motone F"/>
            <person name="Kageyama Y"/>
            <person name="Nozu R"/>
            <person name="Adachi N"/>
            <person name="Nishimura O"/>
            <person name="Nakagawa R"/>
            <person name="Tanegashima C"/>
            <person name="Kiyatake I"/>
            <person name="Matsumoto R"/>
            <person name="Murakumo K"/>
            <person name="Nishida K"/>
            <person name="Terakita A"/>
            <person name="Kuratani S"/>
            <person name="Sato K"/>
            <person name="Hyodo S Kuraku.S."/>
        </authorList>
    </citation>
    <scope>NUCLEOTIDE SEQUENCE [LARGE SCALE GENOMIC DNA]</scope>
</reference>
<dbReference type="InterPro" id="IPR048978">
    <property type="entry name" value="AP5B1_N"/>
</dbReference>
<dbReference type="GO" id="GO:0015031">
    <property type="term" value="P:protein transport"/>
    <property type="evidence" value="ECO:0007669"/>
    <property type="project" value="UniProtKB-KW"/>
</dbReference>
<feature type="non-terminal residue" evidence="9">
    <location>
        <position position="1"/>
    </location>
</feature>
<dbReference type="Pfam" id="PF21589">
    <property type="entry name" value="AP5B1_barrel"/>
    <property type="match status" value="1"/>
</dbReference>
<dbReference type="InterPro" id="IPR038741">
    <property type="entry name" value="AP5B1"/>
</dbReference>
<comment type="caution">
    <text evidence="9">The sequence shown here is derived from an EMBL/GenBank/DDBJ whole genome shotgun (WGS) entry which is preliminary data.</text>
</comment>
<evidence type="ECO:0000259" key="7">
    <source>
        <dbReference type="Pfam" id="PF21589"/>
    </source>
</evidence>
<keyword evidence="2" id="KW-0813">Transport</keyword>
<keyword evidence="10" id="KW-1185">Reference proteome</keyword>
<evidence type="ECO:0000256" key="4">
    <source>
        <dbReference type="ARBA" id="ARBA00032431"/>
    </source>
</evidence>
<dbReference type="Proteomes" id="UP000288216">
    <property type="component" value="Unassembled WGS sequence"/>
</dbReference>
<feature type="domain" description="AP5B1 C-terminal" evidence="8">
    <location>
        <begin position="832"/>
        <end position="928"/>
    </location>
</feature>
<sequence length="933" mass="106344">RRFSGRAMALSNYDWAQKLAAFHANPAGFLESTTTQNFVGDLLRALTDEKTGENVKKQILGVIQEFPTWLFTNSQAAERAAESIFSIYSQLPFVPKSVNLKCHLLLSVTTIVIATDHLIRNEKVLKNLMRQLLDAVCDTNDRKYGGGFRPLRAVACDCLREFETCYPGLLSRKLDLLHTLQQKEVTPLHQAYTLLYSQVLKNAIRTLSQSRNVSDGAIREMLTRNEEIKWKVMAKAQDLSAVTITSGLSSLPSTVETKELKSSVTLLLEESFLLTPVSQAALLRELIQVVLLVRSLPPATFRSQLLRLFGTMDICLLHTMLHMKATFTDSLFTVEDENFLLKRLVCMAHHPLLSNPLKLFYMDCLLHFPENRPINSNLEENLPILFTPKMAACLFPTLFNDSSTMLSCLNLVSLMCVENAEEDRGLAEIFDYLMSLYKLVDVNGSRERTVTFFRAVYIFVGYFHNNEMFMVELTQYMVKLYQRHCTLAPHMINLINSTQNLLEDAKWPVSLAEALQKMIVELPSKQLSPHKLMWHLRVLTRVAKETTILQKVTVQFLLNVVRVSDMCRSGEWRVGNAVLAVCRSILHHQNLEPIFSDLADLLQHIHLQFQDVDIQDHAHFYYALLTCLSHEKLARIVAEGTGNCSRAKTRSLSSLMSESTGHSISVLPIKHPVLKLIPVPEEHSPNLTAAGDTSELDYEEDYLEKYLGQFCIVGFASTIVMKFHLTFAERVDPEHHRVYAIHLHFDLRNSHYEPLSDLYVPCLFFNGEPHVFSLPFKPRLPFPITLYTSAIFTREDGSTCCSQLEPLDVGFSRLFLTLPVPTNWPSKIKASLFDQLWTSLEQADSSQSALSRFCFQTAQRPLSELVTLHFQKYVVSQKSDPESYKIFLFLPPQTNILFSVEQLDRMAKVDIVTDNWKLLPFINSYLIDITSQK</sequence>
<organism evidence="9 10">
    <name type="scientific">Scyliorhinus torazame</name>
    <name type="common">Cloudy catshark</name>
    <name type="synonym">Catulus torazame</name>
    <dbReference type="NCBI Taxonomy" id="75743"/>
    <lineage>
        <taxon>Eukaryota</taxon>
        <taxon>Metazoa</taxon>
        <taxon>Chordata</taxon>
        <taxon>Craniata</taxon>
        <taxon>Vertebrata</taxon>
        <taxon>Chondrichthyes</taxon>
        <taxon>Elasmobranchii</taxon>
        <taxon>Galeomorphii</taxon>
        <taxon>Galeoidea</taxon>
        <taxon>Carcharhiniformes</taxon>
        <taxon>Scyliorhinidae</taxon>
        <taxon>Scyliorhinus</taxon>
    </lineage>
</organism>
<evidence type="ECO:0000256" key="2">
    <source>
        <dbReference type="ARBA" id="ARBA00022448"/>
    </source>
</evidence>
<dbReference type="GO" id="GO:0030119">
    <property type="term" value="C:AP-type membrane coat adaptor complex"/>
    <property type="evidence" value="ECO:0007669"/>
    <property type="project" value="TreeGrafter"/>
</dbReference>
<dbReference type="OMA" id="RINNHEM"/>
<evidence type="ECO:0000259" key="5">
    <source>
        <dbReference type="Pfam" id="PF21587"/>
    </source>
</evidence>
<dbReference type="InterPro" id="IPR048980">
    <property type="entry name" value="AP5B1_barrel"/>
</dbReference>
<dbReference type="Pfam" id="PF21587">
    <property type="entry name" value="AP5B1_N"/>
    <property type="match status" value="1"/>
</dbReference>
<dbReference type="Pfam" id="PF21588">
    <property type="entry name" value="AP5B1_middle"/>
    <property type="match status" value="1"/>
</dbReference>
<dbReference type="EMBL" id="BFAA01001866">
    <property type="protein sequence ID" value="GCB70952.1"/>
    <property type="molecule type" value="Genomic_DNA"/>
</dbReference>
<evidence type="ECO:0000313" key="10">
    <source>
        <dbReference type="Proteomes" id="UP000288216"/>
    </source>
</evidence>
<proteinExistence type="predicted"/>
<keyword evidence="3" id="KW-0653">Protein transport</keyword>
<dbReference type="AlphaFoldDB" id="A0A401PCV4"/>
<evidence type="ECO:0000256" key="1">
    <source>
        <dbReference type="ARBA" id="ARBA00018167"/>
    </source>
</evidence>
<dbReference type="GO" id="GO:0016197">
    <property type="term" value="P:endosomal transport"/>
    <property type="evidence" value="ECO:0007669"/>
    <property type="project" value="InterPro"/>
</dbReference>
<dbReference type="Pfam" id="PF21590">
    <property type="entry name" value="AP5B1_C"/>
    <property type="match status" value="1"/>
</dbReference>
<dbReference type="GO" id="GO:0005765">
    <property type="term" value="C:lysosomal membrane"/>
    <property type="evidence" value="ECO:0007669"/>
    <property type="project" value="TreeGrafter"/>
</dbReference>
<dbReference type="PANTHER" id="PTHR34033:SF1">
    <property type="entry name" value="AP-5 COMPLEX SUBUNIT BETA-1"/>
    <property type="match status" value="1"/>
</dbReference>
<evidence type="ECO:0000259" key="6">
    <source>
        <dbReference type="Pfam" id="PF21588"/>
    </source>
</evidence>